<name>A0A0N8KNA0_9CYAN</name>
<dbReference type="Proteomes" id="UP000050465">
    <property type="component" value="Unassembled WGS sequence"/>
</dbReference>
<reference evidence="1 2" key="1">
    <citation type="submission" date="2015-09" db="EMBL/GenBank/DDBJ databases">
        <title>Identification and resolution of microdiversity through metagenomic sequencing of parallel consortia.</title>
        <authorList>
            <person name="Nelson W.C."/>
            <person name="Romine M.F."/>
            <person name="Lindemann S.R."/>
        </authorList>
    </citation>
    <scope>NUCLEOTIDE SEQUENCE [LARGE SCALE GENOMIC DNA]</scope>
    <source>
        <strain evidence="1">Ana</strain>
    </source>
</reference>
<proteinExistence type="predicted"/>
<gene>
    <name evidence="1" type="ORF">HLUCCA11_08645</name>
</gene>
<evidence type="ECO:0000313" key="2">
    <source>
        <dbReference type="Proteomes" id="UP000050465"/>
    </source>
</evidence>
<evidence type="ECO:0000313" key="1">
    <source>
        <dbReference type="EMBL" id="KPQ35954.1"/>
    </source>
</evidence>
<comment type="caution">
    <text evidence="1">The sequence shown here is derived from an EMBL/GenBank/DDBJ whole genome shotgun (WGS) entry which is preliminary data.</text>
</comment>
<organism evidence="1 2">
    <name type="scientific">Phormidesmis priestleyi Ana</name>
    <dbReference type="NCBI Taxonomy" id="1666911"/>
    <lineage>
        <taxon>Bacteria</taxon>
        <taxon>Bacillati</taxon>
        <taxon>Cyanobacteriota</taxon>
        <taxon>Cyanophyceae</taxon>
        <taxon>Leptolyngbyales</taxon>
        <taxon>Leptolyngbyaceae</taxon>
        <taxon>Phormidesmis</taxon>
    </lineage>
</organism>
<dbReference type="EMBL" id="LJZR01000009">
    <property type="protein sequence ID" value="KPQ35954.1"/>
    <property type="molecule type" value="Genomic_DNA"/>
</dbReference>
<protein>
    <submittedName>
        <fullName evidence="1">Putative coiled-coil domain-containing protein</fullName>
    </submittedName>
</protein>
<dbReference type="STRING" id="1666911.HLUCCA11_08645"/>
<dbReference type="PATRIC" id="fig|1666911.3.peg.4114"/>
<accession>A0A0N8KNA0</accession>
<sequence length="279" mass="30985">MASNILTNTLLSILSVATIGGFQYSTLIQLSDDSKDTVVKGGHSYVEQKINQNIKEDVEQKAEQLRMMAKMPSLGFRNMLANHIFVQFLQYFGDNEARQQIGYGDSAKYLSAAIQHDPYFRKFYVFLSGSSTLYAGTPEETVQIMAKGLERLSEQRPVDGYYIWRYKGTDELLFLNDGEAAQKSFEMAADWALQSAGEEAAVIAQISQQTAQFLASSPDSHLAQINAWGSILTTALDSQMRDKAIRRIHELGGDVTITEGGEIQITSSRAETGLDNRDI</sequence>
<dbReference type="AlphaFoldDB" id="A0A0N8KNA0"/>